<evidence type="ECO:0000313" key="1">
    <source>
        <dbReference type="EMBL" id="KAG5384554.1"/>
    </source>
</evidence>
<dbReference type="EMBL" id="JADBGQ010000008">
    <property type="protein sequence ID" value="KAG5384554.1"/>
    <property type="molecule type" value="Genomic_DNA"/>
</dbReference>
<name>A0ABQ7LG91_BRACM</name>
<feature type="non-terminal residue" evidence="1">
    <location>
        <position position="1"/>
    </location>
</feature>
<dbReference type="Proteomes" id="UP000823674">
    <property type="component" value="Chromosome A09"/>
</dbReference>
<evidence type="ECO:0000313" key="2">
    <source>
        <dbReference type="Proteomes" id="UP000823674"/>
    </source>
</evidence>
<reference evidence="1 2" key="1">
    <citation type="submission" date="2021-03" db="EMBL/GenBank/DDBJ databases">
        <authorList>
            <person name="King G.J."/>
            <person name="Bancroft I."/>
            <person name="Baten A."/>
            <person name="Bloomfield J."/>
            <person name="Borpatragohain P."/>
            <person name="He Z."/>
            <person name="Irish N."/>
            <person name="Irwin J."/>
            <person name="Liu K."/>
            <person name="Mauleon R.P."/>
            <person name="Moore J."/>
            <person name="Morris R."/>
            <person name="Ostergaard L."/>
            <person name="Wang B."/>
            <person name="Wells R."/>
        </authorList>
    </citation>
    <scope>NUCLEOTIDE SEQUENCE [LARGE SCALE GENOMIC DNA]</scope>
    <source>
        <strain evidence="1">R-o-18</strain>
        <tissue evidence="1">Leaf</tissue>
    </source>
</reference>
<accession>A0ABQ7LG91</accession>
<keyword evidence="2" id="KW-1185">Reference proteome</keyword>
<protein>
    <submittedName>
        <fullName evidence="1">Uncharacterized protein</fullName>
    </submittedName>
</protein>
<gene>
    <name evidence="1" type="primary">A09g510100.1_BraROA</name>
    <name evidence="1" type="ORF">IGI04_036024</name>
</gene>
<proteinExistence type="predicted"/>
<organism evidence="1 2">
    <name type="scientific">Brassica rapa subsp. trilocularis</name>
    <dbReference type="NCBI Taxonomy" id="1813537"/>
    <lineage>
        <taxon>Eukaryota</taxon>
        <taxon>Viridiplantae</taxon>
        <taxon>Streptophyta</taxon>
        <taxon>Embryophyta</taxon>
        <taxon>Tracheophyta</taxon>
        <taxon>Spermatophyta</taxon>
        <taxon>Magnoliopsida</taxon>
        <taxon>eudicotyledons</taxon>
        <taxon>Gunneridae</taxon>
        <taxon>Pentapetalae</taxon>
        <taxon>rosids</taxon>
        <taxon>malvids</taxon>
        <taxon>Brassicales</taxon>
        <taxon>Brassicaceae</taxon>
        <taxon>Brassiceae</taxon>
        <taxon>Brassica</taxon>
    </lineage>
</organism>
<comment type="caution">
    <text evidence="1">The sequence shown here is derived from an EMBL/GenBank/DDBJ whole genome shotgun (WGS) entry which is preliminary data.</text>
</comment>
<feature type="non-terminal residue" evidence="1">
    <location>
        <position position="186"/>
    </location>
</feature>
<sequence>PRLLFAIEEHGVWSIFSLPQPLRVHREAFIVSSSNPQISYEVPSRGLAYTKSTSSLVTWACDPSGDNKLMELWTSFYEAYRSLDPGVCGILYLLSSAASLIRHRRARCVEHILFASAFESIEKPSSSLVVTPKFHMKFPPEGMPIYHLDDRQFAYGYASGLIYFYGMWTKMKAEDGVPVIRNPKTG</sequence>